<comment type="caution">
    <text evidence="2">The sequence shown here is derived from an EMBL/GenBank/DDBJ whole genome shotgun (WGS) entry which is preliminary data.</text>
</comment>
<name>A0AAD9N4W7_RIDPI</name>
<protein>
    <submittedName>
        <fullName evidence="2">Uncharacterized protein</fullName>
    </submittedName>
</protein>
<dbReference type="EMBL" id="JAODUO010002062">
    <property type="protein sequence ID" value="KAK2155558.1"/>
    <property type="molecule type" value="Genomic_DNA"/>
</dbReference>
<dbReference type="AlphaFoldDB" id="A0AAD9N4W7"/>
<evidence type="ECO:0000313" key="3">
    <source>
        <dbReference type="Proteomes" id="UP001209878"/>
    </source>
</evidence>
<gene>
    <name evidence="1" type="ORF">NP493_2065g00003</name>
    <name evidence="2" type="ORF">NP493_2065g00006</name>
</gene>
<evidence type="ECO:0000313" key="1">
    <source>
        <dbReference type="EMBL" id="KAK2155557.1"/>
    </source>
</evidence>
<organism evidence="2 3">
    <name type="scientific">Ridgeia piscesae</name>
    <name type="common">Tubeworm</name>
    <dbReference type="NCBI Taxonomy" id="27915"/>
    <lineage>
        <taxon>Eukaryota</taxon>
        <taxon>Metazoa</taxon>
        <taxon>Spiralia</taxon>
        <taxon>Lophotrochozoa</taxon>
        <taxon>Annelida</taxon>
        <taxon>Polychaeta</taxon>
        <taxon>Sedentaria</taxon>
        <taxon>Canalipalpata</taxon>
        <taxon>Sabellida</taxon>
        <taxon>Siboglinidae</taxon>
        <taxon>Ridgeia</taxon>
    </lineage>
</organism>
<evidence type="ECO:0000313" key="2">
    <source>
        <dbReference type="EMBL" id="KAK2155558.1"/>
    </source>
</evidence>
<dbReference type="EMBL" id="JAODUO010002062">
    <property type="protein sequence ID" value="KAK2155557.1"/>
    <property type="molecule type" value="Genomic_DNA"/>
</dbReference>
<dbReference type="Proteomes" id="UP001209878">
    <property type="component" value="Unassembled WGS sequence"/>
</dbReference>
<sequence length="99" mass="11682">MYYFAIRLMLGTRDLTSVVSDTEMFDVIITLTTRQLWTTFFNKPMRRIVSYNAGNLTKLPKTKLQSTSINLIGTMLRDSGCVDHLYLLRRRRQRDFKLN</sequence>
<accession>A0AAD9N4W7</accession>
<keyword evidence="3" id="KW-1185">Reference proteome</keyword>
<reference evidence="2" key="1">
    <citation type="journal article" date="2023" name="Mol. Biol. Evol.">
        <title>Third-Generation Sequencing Reveals the Adaptive Role of the Epigenome in Three Deep-Sea Polychaetes.</title>
        <authorList>
            <person name="Perez M."/>
            <person name="Aroh O."/>
            <person name="Sun Y."/>
            <person name="Lan Y."/>
            <person name="Juniper S.K."/>
            <person name="Young C.R."/>
            <person name="Angers B."/>
            <person name="Qian P.Y."/>
        </authorList>
    </citation>
    <scope>NUCLEOTIDE SEQUENCE</scope>
    <source>
        <strain evidence="2">R07B-5</strain>
    </source>
</reference>
<proteinExistence type="predicted"/>